<dbReference type="SUPFAM" id="SSF51735">
    <property type="entry name" value="NAD(P)-binding Rossmann-fold domains"/>
    <property type="match status" value="1"/>
</dbReference>
<dbReference type="PANTHER" id="PTHR43157:SF31">
    <property type="entry name" value="PHOSPHATIDYLINOSITOL-GLYCAN BIOSYNTHESIS CLASS F PROTEIN"/>
    <property type="match status" value="1"/>
</dbReference>
<accession>A9V889</accession>
<gene>
    <name evidence="3" type="ORF">MONBRDRAFT_28464</name>
</gene>
<dbReference type="Gene3D" id="3.40.50.720">
    <property type="entry name" value="NAD(P)-binding Rossmann-like Domain"/>
    <property type="match status" value="1"/>
</dbReference>
<dbReference type="Pfam" id="PF00106">
    <property type="entry name" value="adh_short"/>
    <property type="match status" value="1"/>
</dbReference>
<sequence>MAPFVTFTEEDVPDLAGRVAVIKIVRLDLADLESVAACAQQLTQEQEHIDILINNAGVMMLPFGQTKQGFEQQIGINHLGHFVLTAKLLPLLRASREARIVQVSSVYHWLAAKGIQLDHLEGDAASYNPDLAYGQSKLANLLFVQELQRRLNAAGINNVTAYGAHPGYSATSLQGKAASWRGYVFGAANYVFAQPAARGALPQLYAAVAPEAQPARYYGPNLMFGAWGWPTEAAMAGAATDPEAASRLWEVSVRLTGENFASLENSR</sequence>
<dbReference type="GO" id="GO:0016491">
    <property type="term" value="F:oxidoreductase activity"/>
    <property type="evidence" value="ECO:0007669"/>
    <property type="project" value="UniProtKB-KW"/>
</dbReference>
<comment type="similarity">
    <text evidence="2">Belongs to the short-chain dehydrogenases/reductases (SDR) family.</text>
</comment>
<evidence type="ECO:0000313" key="3">
    <source>
        <dbReference type="EMBL" id="EDQ86228.1"/>
    </source>
</evidence>
<protein>
    <submittedName>
        <fullName evidence="3">Uncharacterized protein</fullName>
    </submittedName>
</protein>
<dbReference type="Proteomes" id="UP000001357">
    <property type="component" value="Unassembled WGS sequence"/>
</dbReference>
<dbReference type="EMBL" id="CH991567">
    <property type="protein sequence ID" value="EDQ86228.1"/>
    <property type="molecule type" value="Genomic_DNA"/>
</dbReference>
<proteinExistence type="inferred from homology"/>
<dbReference type="OMA" id="NWDDLNW"/>
<dbReference type="InterPro" id="IPR002347">
    <property type="entry name" value="SDR_fam"/>
</dbReference>
<organism evidence="3 4">
    <name type="scientific">Monosiga brevicollis</name>
    <name type="common">Choanoflagellate</name>
    <dbReference type="NCBI Taxonomy" id="81824"/>
    <lineage>
        <taxon>Eukaryota</taxon>
        <taxon>Choanoflagellata</taxon>
        <taxon>Craspedida</taxon>
        <taxon>Salpingoecidae</taxon>
        <taxon>Monosiga</taxon>
    </lineage>
</organism>
<dbReference type="STRING" id="81824.A9V889"/>
<evidence type="ECO:0000313" key="4">
    <source>
        <dbReference type="Proteomes" id="UP000001357"/>
    </source>
</evidence>
<dbReference type="KEGG" id="mbr:MONBRDRAFT_28464"/>
<reference evidence="3 4" key="1">
    <citation type="journal article" date="2008" name="Nature">
        <title>The genome of the choanoflagellate Monosiga brevicollis and the origin of metazoans.</title>
        <authorList>
            <consortium name="JGI Sequencing"/>
            <person name="King N."/>
            <person name="Westbrook M.J."/>
            <person name="Young S.L."/>
            <person name="Kuo A."/>
            <person name="Abedin M."/>
            <person name="Chapman J."/>
            <person name="Fairclough S."/>
            <person name="Hellsten U."/>
            <person name="Isogai Y."/>
            <person name="Letunic I."/>
            <person name="Marr M."/>
            <person name="Pincus D."/>
            <person name="Putnam N."/>
            <person name="Rokas A."/>
            <person name="Wright K.J."/>
            <person name="Zuzow R."/>
            <person name="Dirks W."/>
            <person name="Good M."/>
            <person name="Goodstein D."/>
            <person name="Lemons D."/>
            <person name="Li W."/>
            <person name="Lyons J.B."/>
            <person name="Morris A."/>
            <person name="Nichols S."/>
            <person name="Richter D.J."/>
            <person name="Salamov A."/>
            <person name="Bork P."/>
            <person name="Lim W.A."/>
            <person name="Manning G."/>
            <person name="Miller W.T."/>
            <person name="McGinnis W."/>
            <person name="Shapiro H."/>
            <person name="Tjian R."/>
            <person name="Grigoriev I.V."/>
            <person name="Rokhsar D."/>
        </authorList>
    </citation>
    <scope>NUCLEOTIDE SEQUENCE [LARGE SCALE GENOMIC DNA]</scope>
    <source>
        <strain evidence="4">MX1 / ATCC 50154</strain>
    </source>
</reference>
<name>A9V889_MONBE</name>
<evidence type="ECO:0000256" key="1">
    <source>
        <dbReference type="ARBA" id="ARBA00023002"/>
    </source>
</evidence>
<dbReference type="AlphaFoldDB" id="A9V889"/>
<dbReference type="eggNOG" id="KOG1208">
    <property type="taxonomic scope" value="Eukaryota"/>
</dbReference>
<dbReference type="InterPro" id="IPR036291">
    <property type="entry name" value="NAD(P)-bd_dom_sf"/>
</dbReference>
<dbReference type="InParanoid" id="A9V889"/>
<evidence type="ECO:0000256" key="2">
    <source>
        <dbReference type="RuleBase" id="RU000363"/>
    </source>
</evidence>
<dbReference type="PANTHER" id="PTHR43157">
    <property type="entry name" value="PHOSPHATIDYLINOSITOL-GLYCAN BIOSYNTHESIS CLASS F PROTEIN-RELATED"/>
    <property type="match status" value="1"/>
</dbReference>
<keyword evidence="4" id="KW-1185">Reference proteome</keyword>
<dbReference type="PRINTS" id="PR00081">
    <property type="entry name" value="GDHRDH"/>
</dbReference>
<dbReference type="FunCoup" id="A9V889">
    <property type="interactions" value="1359"/>
</dbReference>
<dbReference type="PRINTS" id="PR00080">
    <property type="entry name" value="SDRFAMILY"/>
</dbReference>
<keyword evidence="1" id="KW-0560">Oxidoreductase</keyword>
<dbReference type="GeneID" id="5894128"/>
<dbReference type="RefSeq" id="XP_001748898.1">
    <property type="nucleotide sequence ID" value="XM_001748846.1"/>
</dbReference>